<organism evidence="2 3">
    <name type="scientific">Lactuca saligna</name>
    <name type="common">Willowleaf lettuce</name>
    <dbReference type="NCBI Taxonomy" id="75948"/>
    <lineage>
        <taxon>Eukaryota</taxon>
        <taxon>Viridiplantae</taxon>
        <taxon>Streptophyta</taxon>
        <taxon>Embryophyta</taxon>
        <taxon>Tracheophyta</taxon>
        <taxon>Spermatophyta</taxon>
        <taxon>Magnoliopsida</taxon>
        <taxon>eudicotyledons</taxon>
        <taxon>Gunneridae</taxon>
        <taxon>Pentapetalae</taxon>
        <taxon>asterids</taxon>
        <taxon>campanulids</taxon>
        <taxon>Asterales</taxon>
        <taxon>Asteraceae</taxon>
        <taxon>Cichorioideae</taxon>
        <taxon>Cichorieae</taxon>
        <taxon>Lactucinae</taxon>
        <taxon>Lactuca</taxon>
    </lineage>
</organism>
<name>A0AA35VIR3_LACSI</name>
<feature type="region of interest" description="Disordered" evidence="1">
    <location>
        <begin position="33"/>
        <end position="131"/>
    </location>
</feature>
<reference evidence="2" key="1">
    <citation type="submission" date="2023-04" db="EMBL/GenBank/DDBJ databases">
        <authorList>
            <person name="Vijverberg K."/>
            <person name="Xiong W."/>
            <person name="Schranz E."/>
        </authorList>
    </citation>
    <scope>NUCLEOTIDE SEQUENCE</scope>
</reference>
<feature type="region of interest" description="Disordered" evidence="1">
    <location>
        <begin position="143"/>
        <end position="176"/>
    </location>
</feature>
<sequence length="176" mass="19712">MDYIDYDLIFGISDHAVDAEIHAPDNHVPELAKFTDESTSTPQEIDKNLSEYTKRHMLADLGSGEEEIKKGKKNEAGSSEKPVKETKPKKSPKKKPVIVKEIVQPDVSMAVTEPVNSPTVEETQEKETIPSKIGVFHRFKMESRKSSPQVVRKPQHTHQGVLFREVPSPVSPSSKK</sequence>
<feature type="compositionally biased region" description="Basic and acidic residues" evidence="1">
    <location>
        <begin position="66"/>
        <end position="75"/>
    </location>
</feature>
<keyword evidence="3" id="KW-1185">Reference proteome</keyword>
<gene>
    <name evidence="2" type="ORF">LSALG_LOCUS2437</name>
</gene>
<accession>A0AA35VIR3</accession>
<dbReference type="EMBL" id="OX465086">
    <property type="protein sequence ID" value="CAI9261657.1"/>
    <property type="molecule type" value="Genomic_DNA"/>
</dbReference>
<evidence type="ECO:0000313" key="3">
    <source>
        <dbReference type="Proteomes" id="UP001177003"/>
    </source>
</evidence>
<protein>
    <submittedName>
        <fullName evidence="2">Uncharacterized protein</fullName>
    </submittedName>
</protein>
<evidence type="ECO:0000313" key="2">
    <source>
        <dbReference type="EMBL" id="CAI9261657.1"/>
    </source>
</evidence>
<evidence type="ECO:0000256" key="1">
    <source>
        <dbReference type="SAM" id="MobiDB-lite"/>
    </source>
</evidence>
<feature type="compositionally biased region" description="Low complexity" evidence="1">
    <location>
        <begin position="166"/>
        <end position="176"/>
    </location>
</feature>
<dbReference type="AlphaFoldDB" id="A0AA35VIR3"/>
<proteinExistence type="predicted"/>
<feature type="compositionally biased region" description="Basic and acidic residues" evidence="1">
    <location>
        <begin position="44"/>
        <end position="58"/>
    </location>
</feature>
<dbReference type="Proteomes" id="UP001177003">
    <property type="component" value="Chromosome 0"/>
</dbReference>